<name>A0A922GG21_CARIL</name>
<feature type="signal peptide" evidence="1">
    <location>
        <begin position="1"/>
        <end position="16"/>
    </location>
</feature>
<evidence type="ECO:0000313" key="2">
    <source>
        <dbReference type="EMBL" id="KAG6735011.1"/>
    </source>
</evidence>
<dbReference type="EMBL" id="CM031825">
    <property type="protein sequence ID" value="KAG6735011.1"/>
    <property type="molecule type" value="Genomic_DNA"/>
</dbReference>
<reference evidence="2" key="1">
    <citation type="submission" date="2021-01" db="EMBL/GenBank/DDBJ databases">
        <authorList>
            <person name="Lovell J.T."/>
            <person name="Bentley N."/>
            <person name="Bhattarai G."/>
            <person name="Jenkins J.W."/>
            <person name="Sreedasyam A."/>
            <person name="Alarcon Y."/>
            <person name="Bock C."/>
            <person name="Boston L."/>
            <person name="Carlson J."/>
            <person name="Cervantes K."/>
            <person name="Clermont K."/>
            <person name="Krom N."/>
            <person name="Kubenka K."/>
            <person name="Mamidi S."/>
            <person name="Mattison C."/>
            <person name="Monteros M."/>
            <person name="Pisani C."/>
            <person name="Plott C."/>
            <person name="Rajasekar S."/>
            <person name="Rhein H.S."/>
            <person name="Rohla C."/>
            <person name="Song M."/>
            <person name="Hilaire R.S."/>
            <person name="Shu S."/>
            <person name="Wells L."/>
            <person name="Wang X."/>
            <person name="Webber J."/>
            <person name="Heerema R.J."/>
            <person name="Klein P."/>
            <person name="Conner P."/>
            <person name="Grauke L."/>
            <person name="Grimwood J."/>
            <person name="Schmutz J."/>
            <person name="Randall J.J."/>
        </authorList>
    </citation>
    <scope>NUCLEOTIDE SEQUENCE</scope>
    <source>
        <tissue evidence="2">Leaf</tissue>
    </source>
</reference>
<accession>A0A922GG21</accession>
<organism evidence="2 3">
    <name type="scientific">Carya illinoinensis</name>
    <name type="common">Pecan</name>
    <dbReference type="NCBI Taxonomy" id="32201"/>
    <lineage>
        <taxon>Eukaryota</taxon>
        <taxon>Viridiplantae</taxon>
        <taxon>Streptophyta</taxon>
        <taxon>Embryophyta</taxon>
        <taxon>Tracheophyta</taxon>
        <taxon>Spermatophyta</taxon>
        <taxon>Magnoliopsida</taxon>
        <taxon>eudicotyledons</taxon>
        <taxon>Gunneridae</taxon>
        <taxon>Pentapetalae</taxon>
        <taxon>rosids</taxon>
        <taxon>fabids</taxon>
        <taxon>Fagales</taxon>
        <taxon>Juglandaceae</taxon>
        <taxon>Carya</taxon>
    </lineage>
</organism>
<dbReference type="Proteomes" id="UP000811246">
    <property type="component" value="Chromosome 1"/>
</dbReference>
<evidence type="ECO:0000256" key="1">
    <source>
        <dbReference type="SAM" id="SignalP"/>
    </source>
</evidence>
<dbReference type="AlphaFoldDB" id="A0A922GG21"/>
<feature type="chain" id="PRO_5036743865" evidence="1">
    <location>
        <begin position="17"/>
        <end position="74"/>
    </location>
</feature>
<keyword evidence="1" id="KW-0732">Signal</keyword>
<proteinExistence type="predicted"/>
<sequence>MLIRIAIGDLFNLVCSAKWLSVVLKTIHTCLELQKGIFSLIFYMLKAAAQCCSYDEDAQHRSMDVPIRSDLIQV</sequence>
<protein>
    <submittedName>
        <fullName evidence="2">Uncharacterized protein</fullName>
    </submittedName>
</protein>
<evidence type="ECO:0000313" key="3">
    <source>
        <dbReference type="Proteomes" id="UP000811246"/>
    </source>
</evidence>
<comment type="caution">
    <text evidence="2">The sequence shown here is derived from an EMBL/GenBank/DDBJ whole genome shotgun (WGS) entry which is preliminary data.</text>
</comment>
<gene>
    <name evidence="2" type="ORF">I3842_01G298900</name>
</gene>